<evidence type="ECO:0000256" key="1">
    <source>
        <dbReference type="SAM" id="Phobius"/>
    </source>
</evidence>
<accession>A0A2W4ZCL5</accession>
<keyword evidence="1" id="KW-0812">Transmembrane</keyword>
<dbReference type="AlphaFoldDB" id="A0A2W4ZCL5"/>
<evidence type="ECO:0000313" key="3">
    <source>
        <dbReference type="Proteomes" id="UP000249794"/>
    </source>
</evidence>
<sequence>MGGIYYPERKEAIAGLKKIFLAIWATVLFLMHKSALMTHEKTELSFGKSWGAYCHESVTK</sequence>
<dbReference type="Proteomes" id="UP000249794">
    <property type="component" value="Unassembled WGS sequence"/>
</dbReference>
<feature type="transmembrane region" description="Helical" evidence="1">
    <location>
        <begin position="12"/>
        <end position="31"/>
    </location>
</feature>
<protein>
    <submittedName>
        <fullName evidence="2">Uncharacterized protein</fullName>
    </submittedName>
</protein>
<reference evidence="2 3" key="2">
    <citation type="submission" date="2018-06" db="EMBL/GenBank/DDBJ databases">
        <title>Metagenomic assembly of (sub)arctic Cyanobacteria and their associated microbiome from non-axenic cultures.</title>
        <authorList>
            <person name="Baurain D."/>
        </authorList>
    </citation>
    <scope>NUCLEOTIDE SEQUENCE [LARGE SCALE GENOMIC DNA]</scope>
    <source>
        <strain evidence="2">ULC027bin1</strain>
    </source>
</reference>
<evidence type="ECO:0000313" key="2">
    <source>
        <dbReference type="EMBL" id="PZO56411.1"/>
    </source>
</evidence>
<reference evidence="3" key="1">
    <citation type="submission" date="2018-04" db="EMBL/GenBank/DDBJ databases">
        <authorList>
            <person name="Cornet L."/>
        </authorList>
    </citation>
    <scope>NUCLEOTIDE SEQUENCE [LARGE SCALE GENOMIC DNA]</scope>
</reference>
<keyword evidence="1" id="KW-0472">Membrane</keyword>
<name>A0A2W4ZCL5_9CYAN</name>
<gene>
    <name evidence="2" type="ORF">DCF15_08760</name>
</gene>
<dbReference type="EMBL" id="QBMP01000072">
    <property type="protein sequence ID" value="PZO56411.1"/>
    <property type="molecule type" value="Genomic_DNA"/>
</dbReference>
<comment type="caution">
    <text evidence="2">The sequence shown here is derived from an EMBL/GenBank/DDBJ whole genome shotgun (WGS) entry which is preliminary data.</text>
</comment>
<keyword evidence="1" id="KW-1133">Transmembrane helix</keyword>
<organism evidence="2 3">
    <name type="scientific">Phormidesmis priestleyi</name>
    <dbReference type="NCBI Taxonomy" id="268141"/>
    <lineage>
        <taxon>Bacteria</taxon>
        <taxon>Bacillati</taxon>
        <taxon>Cyanobacteriota</taxon>
        <taxon>Cyanophyceae</taxon>
        <taxon>Leptolyngbyales</taxon>
        <taxon>Leptolyngbyaceae</taxon>
        <taxon>Phormidesmis</taxon>
    </lineage>
</organism>
<proteinExistence type="predicted"/>